<feature type="compositionally biased region" description="Basic and acidic residues" evidence="1">
    <location>
        <begin position="174"/>
        <end position="210"/>
    </location>
</feature>
<feature type="compositionally biased region" description="Basic and acidic residues" evidence="1">
    <location>
        <begin position="125"/>
        <end position="134"/>
    </location>
</feature>
<dbReference type="GeneID" id="117205822"/>
<accession>A0A6P8LYI4</accession>
<evidence type="ECO:0000313" key="2">
    <source>
        <dbReference type="Proteomes" id="UP000515164"/>
    </source>
</evidence>
<keyword evidence="2" id="KW-1185">Reference proteome</keyword>
<protein>
    <submittedName>
        <fullName evidence="3">Uncharacterized protein LOC117205822</fullName>
    </submittedName>
</protein>
<organism evidence="2 3">
    <name type="scientific">Bombus bifarius</name>
    <dbReference type="NCBI Taxonomy" id="103933"/>
    <lineage>
        <taxon>Eukaryota</taxon>
        <taxon>Metazoa</taxon>
        <taxon>Ecdysozoa</taxon>
        <taxon>Arthropoda</taxon>
        <taxon>Hexapoda</taxon>
        <taxon>Insecta</taxon>
        <taxon>Pterygota</taxon>
        <taxon>Neoptera</taxon>
        <taxon>Endopterygota</taxon>
        <taxon>Hymenoptera</taxon>
        <taxon>Apocrita</taxon>
        <taxon>Aculeata</taxon>
        <taxon>Apoidea</taxon>
        <taxon>Anthophila</taxon>
        <taxon>Apidae</taxon>
        <taxon>Bombus</taxon>
        <taxon>Pyrobombus</taxon>
    </lineage>
</organism>
<feature type="region of interest" description="Disordered" evidence="1">
    <location>
        <begin position="174"/>
        <end position="231"/>
    </location>
</feature>
<name>A0A6P8LYI4_9HYME</name>
<dbReference type="Proteomes" id="UP000515164">
    <property type="component" value="Unplaced"/>
</dbReference>
<evidence type="ECO:0000256" key="1">
    <source>
        <dbReference type="SAM" id="MobiDB-lite"/>
    </source>
</evidence>
<feature type="region of interest" description="Disordered" evidence="1">
    <location>
        <begin position="118"/>
        <end position="145"/>
    </location>
</feature>
<dbReference type="AlphaFoldDB" id="A0A6P8LYI4"/>
<evidence type="ECO:0000313" key="3">
    <source>
        <dbReference type="RefSeq" id="XP_033300478.1"/>
    </source>
</evidence>
<proteinExistence type="predicted"/>
<dbReference type="KEGG" id="bbif:117205822"/>
<dbReference type="RefSeq" id="XP_033300478.1">
    <property type="nucleotide sequence ID" value="XM_033444587.1"/>
</dbReference>
<gene>
    <name evidence="3" type="primary">LOC117205822</name>
</gene>
<reference evidence="3" key="1">
    <citation type="submission" date="2025-08" db="UniProtKB">
        <authorList>
            <consortium name="RefSeq"/>
        </authorList>
    </citation>
    <scope>IDENTIFICATION</scope>
    <source>
        <tissue evidence="3">Muscle</tissue>
    </source>
</reference>
<feature type="region of interest" description="Disordered" evidence="1">
    <location>
        <begin position="43"/>
        <end position="66"/>
    </location>
</feature>
<sequence length="231" mass="26966">MGVGLGGTYSMMCDVQEHEFHRRYSDFRKWKYVDSNSAHIQHSLHHDLRSKKHRGRSGSSAGRPYSKWNRDVHDFPIAVDRAQANPLRFPHAPPSSSATSPNTHHNIEAAFSNFFAGGRSQWRGSGHETKERLSDPNFRQRKHKRQRCNAHIPLYTFSQYHDEPFYLEWWSGTRPEKRQESEKRKRKNQRDERAHTERERERERERETERGGVGGGSDSSVQGGLKRETDG</sequence>